<keyword evidence="2" id="KW-1185">Reference proteome</keyword>
<accession>A0ACB0ZQ13</accession>
<evidence type="ECO:0000313" key="1">
    <source>
        <dbReference type="EMBL" id="CAK5080378.1"/>
    </source>
</evidence>
<evidence type="ECO:0000313" key="2">
    <source>
        <dbReference type="Proteomes" id="UP001497535"/>
    </source>
</evidence>
<reference evidence="1" key="1">
    <citation type="submission" date="2023-11" db="EMBL/GenBank/DDBJ databases">
        <authorList>
            <person name="Poullet M."/>
        </authorList>
    </citation>
    <scope>NUCLEOTIDE SEQUENCE</scope>
    <source>
        <strain evidence="1">E1834</strain>
    </source>
</reference>
<organism evidence="1 2">
    <name type="scientific">Meloidogyne enterolobii</name>
    <name type="common">Root-knot nematode worm</name>
    <name type="synonym">Meloidogyne mayaguensis</name>
    <dbReference type="NCBI Taxonomy" id="390850"/>
    <lineage>
        <taxon>Eukaryota</taxon>
        <taxon>Metazoa</taxon>
        <taxon>Ecdysozoa</taxon>
        <taxon>Nematoda</taxon>
        <taxon>Chromadorea</taxon>
        <taxon>Rhabditida</taxon>
        <taxon>Tylenchina</taxon>
        <taxon>Tylenchomorpha</taxon>
        <taxon>Tylenchoidea</taxon>
        <taxon>Meloidogynidae</taxon>
        <taxon>Meloidogyninae</taxon>
        <taxon>Meloidogyne</taxon>
    </lineage>
</organism>
<proteinExistence type="predicted"/>
<gene>
    <name evidence="1" type="ORF">MENTE1834_LOCUS27546</name>
</gene>
<name>A0ACB0ZQ13_MELEN</name>
<protein>
    <submittedName>
        <fullName evidence="1">Uncharacterized protein</fullName>
    </submittedName>
</protein>
<dbReference type="EMBL" id="CAVMJV010000041">
    <property type="protein sequence ID" value="CAK5080378.1"/>
    <property type="molecule type" value="Genomic_DNA"/>
</dbReference>
<sequence length="250" mass="28182">MRDGLIYGHLSKIINYSSTSTSFPSINTSTSSIPDLQQRQLINENTSSSTTQPFTILPTTTQINSKLNTSTHPLLTGTTQPLILLGKRTPAPLINQRNYSIAYLNARDDAIVEDKIEKAADSSSIRRSPARNEYVGNNAIDAKPPIEIKTTPLYRIIKDPRPGRRQRLIELRKKLDPTYEPPLFSTTSTPFSANEIQFVLPKINEQLVTFTLTNGAKITQYKWIGLWNQCTKVIFKIIICIIGKIFEKNF</sequence>
<dbReference type="Proteomes" id="UP001497535">
    <property type="component" value="Unassembled WGS sequence"/>
</dbReference>
<comment type="caution">
    <text evidence="1">The sequence shown here is derived from an EMBL/GenBank/DDBJ whole genome shotgun (WGS) entry which is preliminary data.</text>
</comment>